<keyword evidence="18" id="KW-0443">Lipid metabolism</keyword>
<comment type="catalytic activity">
    <reaction evidence="26">
        <text>desmosterol + reduced [NADPH--hemoprotein reductase] + O2 = (24Z),26-hydroxydesmosterol + oxidized [NADPH--hemoprotein reductase] + H2O + H(+)</text>
        <dbReference type="Rhea" id="RHEA:53236"/>
        <dbReference type="Rhea" id="RHEA-COMP:11964"/>
        <dbReference type="Rhea" id="RHEA-COMP:11965"/>
        <dbReference type="ChEBI" id="CHEBI:15377"/>
        <dbReference type="ChEBI" id="CHEBI:15378"/>
        <dbReference type="ChEBI" id="CHEBI:15379"/>
        <dbReference type="ChEBI" id="CHEBI:17737"/>
        <dbReference type="ChEBI" id="CHEBI:57618"/>
        <dbReference type="ChEBI" id="CHEBI:58210"/>
        <dbReference type="ChEBI" id="CHEBI:137053"/>
    </reaction>
    <physiologicalReaction direction="left-to-right" evidence="26">
        <dbReference type="Rhea" id="RHEA:53237"/>
    </physiologicalReaction>
</comment>
<evidence type="ECO:0000256" key="27">
    <source>
        <dbReference type="ARBA" id="ARBA00050344"/>
    </source>
</evidence>
<reference evidence="49" key="1">
    <citation type="submission" date="2025-08" db="UniProtKB">
        <authorList>
            <consortium name="RefSeq"/>
        </authorList>
    </citation>
    <scope>IDENTIFICATION</scope>
    <source>
        <tissue evidence="49">Blood</tissue>
    </source>
</reference>
<comment type="catalytic activity">
    <reaction evidence="32">
        <text>testosterone + reduced [NADPH--hemoprotein reductase] + O2 = 6beta,17beta-dihydroxyandrost-4-en-3-one + oxidized [NADPH--hemoprotein reductase] + H2O + H(+)</text>
        <dbReference type="Rhea" id="RHEA:46296"/>
        <dbReference type="Rhea" id="RHEA-COMP:11964"/>
        <dbReference type="Rhea" id="RHEA-COMP:11965"/>
        <dbReference type="ChEBI" id="CHEBI:15377"/>
        <dbReference type="ChEBI" id="CHEBI:15378"/>
        <dbReference type="ChEBI" id="CHEBI:15379"/>
        <dbReference type="ChEBI" id="CHEBI:17347"/>
        <dbReference type="ChEBI" id="CHEBI:34477"/>
        <dbReference type="ChEBI" id="CHEBI:57618"/>
        <dbReference type="ChEBI" id="CHEBI:58210"/>
    </reaction>
    <physiologicalReaction direction="left-to-right" evidence="32">
        <dbReference type="Rhea" id="RHEA:46297"/>
    </physiologicalReaction>
</comment>
<dbReference type="FunFam" id="1.10.630.10:FF:000031">
    <property type="entry name" value="cholesterol 24-hydroxylase isoform X2"/>
    <property type="match status" value="1"/>
</dbReference>
<keyword evidence="11" id="KW-0256">Endoplasmic reticulum</keyword>
<comment type="catalytic activity">
    <reaction evidence="37">
        <text>7-dehydrocholesterol + reduced [NADPH--hemoprotein reductase] + O2 = cholesta-5,7-dien-3beta,24S-diol + oxidized [NADPH--hemoprotein reductase] + H2O + H(+)</text>
        <dbReference type="Rhea" id="RHEA:53244"/>
        <dbReference type="Rhea" id="RHEA-COMP:11964"/>
        <dbReference type="Rhea" id="RHEA-COMP:11965"/>
        <dbReference type="ChEBI" id="CHEBI:15377"/>
        <dbReference type="ChEBI" id="CHEBI:15378"/>
        <dbReference type="ChEBI" id="CHEBI:15379"/>
        <dbReference type="ChEBI" id="CHEBI:17759"/>
        <dbReference type="ChEBI" id="CHEBI:57618"/>
        <dbReference type="ChEBI" id="CHEBI:58210"/>
        <dbReference type="ChEBI" id="CHEBI:137061"/>
    </reaction>
    <physiologicalReaction direction="left-to-right" evidence="37">
        <dbReference type="Rhea" id="RHEA:53245"/>
    </physiologicalReaction>
</comment>
<evidence type="ECO:0000256" key="18">
    <source>
        <dbReference type="ARBA" id="ARBA00023098"/>
    </source>
</evidence>
<evidence type="ECO:0000256" key="45">
    <source>
        <dbReference type="ARBA" id="ARBA00080170"/>
    </source>
</evidence>
<evidence type="ECO:0000256" key="4">
    <source>
        <dbReference type="ARBA" id="ARBA00004389"/>
    </source>
</evidence>
<evidence type="ECO:0000256" key="43">
    <source>
        <dbReference type="ARBA" id="ARBA00077287"/>
    </source>
</evidence>
<keyword evidence="13 47" id="KW-1133">Transmembrane helix</keyword>
<dbReference type="Pfam" id="PF00067">
    <property type="entry name" value="p450"/>
    <property type="match status" value="1"/>
</dbReference>
<keyword evidence="12" id="KW-0492">Microsome</keyword>
<protein>
    <recommendedName>
        <fullName evidence="42">Cholesterol 24-hydroxylase</fullName>
        <ecNumber evidence="41">1.14.14.25</ecNumber>
    </recommendedName>
    <alternativeName>
        <fullName evidence="44">Cholesterol 24-monooxygenase</fullName>
    </alternativeName>
    <alternativeName>
        <fullName evidence="43">Cholesterol 24S-hydroxylase</fullName>
    </alternativeName>
    <alternativeName>
        <fullName evidence="45">Cytochrome P450 46A1</fullName>
    </alternativeName>
</protein>
<evidence type="ECO:0000256" key="30">
    <source>
        <dbReference type="ARBA" id="ARBA00050991"/>
    </source>
</evidence>
<comment type="subcellular location">
    <subcellularLocation>
        <location evidence="3">Cell projection</location>
        <location evidence="3">Dendrite</location>
    </subcellularLocation>
    <subcellularLocation>
        <location evidence="4">Endoplasmic reticulum membrane</location>
        <topology evidence="4">Single-pass membrane protein</topology>
    </subcellularLocation>
    <subcellularLocation>
        <location evidence="2">Microsome membrane</location>
        <topology evidence="2">Single-pass membrane protein</topology>
    </subcellularLocation>
    <subcellularLocation>
        <location evidence="24">Postsynapse</location>
    </subcellularLocation>
    <subcellularLocation>
        <location evidence="23">Presynapse</location>
    </subcellularLocation>
</comment>
<keyword evidence="14" id="KW-0560">Oxidoreductase</keyword>
<keyword evidence="10 46" id="KW-0479">Metal-binding</keyword>
<evidence type="ECO:0000256" key="46">
    <source>
        <dbReference type="PIRSR" id="PIRSR602401-1"/>
    </source>
</evidence>
<comment type="catalytic activity">
    <reaction evidence="34">
        <text>7alpha-hydroxycholesterol + reduced [NADPH--hemoprotein reductase] + O2 = (24S)-7alpha-dihydroxycholesterol + oxidized [NADPH--hemoprotein reductase] + H2O + H(+)</text>
        <dbReference type="Rhea" id="RHEA:46380"/>
        <dbReference type="Rhea" id="RHEA-COMP:11964"/>
        <dbReference type="Rhea" id="RHEA-COMP:11965"/>
        <dbReference type="ChEBI" id="CHEBI:15377"/>
        <dbReference type="ChEBI" id="CHEBI:15378"/>
        <dbReference type="ChEBI" id="CHEBI:15379"/>
        <dbReference type="ChEBI" id="CHEBI:17500"/>
        <dbReference type="ChEBI" id="CHEBI:37640"/>
        <dbReference type="ChEBI" id="CHEBI:57618"/>
        <dbReference type="ChEBI" id="CHEBI:58210"/>
    </reaction>
    <physiologicalReaction direction="left-to-right" evidence="34">
        <dbReference type="Rhea" id="RHEA:46381"/>
    </physiologicalReaction>
</comment>
<sequence length="506" mass="57857">MFLAVMEVQEVIGGLLHLLLAVALLALVLYCCYIKYIHMKYDYIPGPPRASFFLGHEPILLRVVLKNEVFHEYFQEWAEEYGPIVRLNILHRIVICVLSPEGVKEFLMSPQYPKDQIVYGAVAYMFGVRVVGNGLATDCNINHWHKQRKIMDPAFNRIYLSGLMGVFNDKAEDLMKVLEGKANGETEVNMMDLLKRVVLDIIAKAAFGLEPNTVWGNQTPLLHALSMAVKGLDFVRNPFFQYIPRNRKFVKEIQESVRVLRQTAKECIEERLRALRNGEETPSDILTKILENAVQEGQYDEENMLDNFLTFFVAGHESTAYLLAFTVMELGRQPEVLAKLQAEVDMVVGVKRDINSDDLGNLHYLSQVLKEVLRLYPPVPNILRWTGTETIIEGVKIPANSVLIFSTSAMGRMGKFFQNPLIFDPDRFREDQPRPYFSFFPFALGPRSCIGQTFALMETKVLMAKFLQRFEFQLVPPQSFKFVDSGLLKPLDDVVCRLMPRQPSCI</sequence>
<comment type="catalytic activity">
    <reaction evidence="38">
        <text>progesterone + reduced [NADPH--hemoprotein reductase] + O2 = 17alpha-hydroxyprogesterone + oxidized [NADPH--hemoprotein reductase] + H2O + H(+)</text>
        <dbReference type="Rhea" id="RHEA:46308"/>
        <dbReference type="Rhea" id="RHEA-COMP:11964"/>
        <dbReference type="Rhea" id="RHEA-COMP:11965"/>
        <dbReference type="ChEBI" id="CHEBI:15377"/>
        <dbReference type="ChEBI" id="CHEBI:15378"/>
        <dbReference type="ChEBI" id="CHEBI:15379"/>
        <dbReference type="ChEBI" id="CHEBI:17026"/>
        <dbReference type="ChEBI" id="CHEBI:17252"/>
        <dbReference type="ChEBI" id="CHEBI:57618"/>
        <dbReference type="ChEBI" id="CHEBI:58210"/>
    </reaction>
    <physiologicalReaction direction="left-to-right" evidence="38">
        <dbReference type="Rhea" id="RHEA:46309"/>
    </physiologicalReaction>
</comment>
<evidence type="ECO:0000256" key="47">
    <source>
        <dbReference type="SAM" id="Phobius"/>
    </source>
</evidence>
<evidence type="ECO:0000256" key="17">
    <source>
        <dbReference type="ARBA" id="ARBA00023033"/>
    </source>
</evidence>
<evidence type="ECO:0000256" key="16">
    <source>
        <dbReference type="ARBA" id="ARBA00023018"/>
    </source>
</evidence>
<evidence type="ECO:0000256" key="41">
    <source>
        <dbReference type="ARBA" id="ARBA00066440"/>
    </source>
</evidence>
<evidence type="ECO:0000256" key="9">
    <source>
        <dbReference type="ARBA" id="ARBA00022692"/>
    </source>
</evidence>
<evidence type="ECO:0000256" key="20">
    <source>
        <dbReference type="ARBA" id="ARBA00023166"/>
    </source>
</evidence>
<dbReference type="GeneID" id="129324896"/>
<comment type="similarity">
    <text evidence="6">Belongs to the cytochrome P450 family.</text>
</comment>
<comment type="catalytic activity">
    <reaction evidence="35">
        <text>cholestanol + reduced [NADPH--hemoprotein reductase] + O2 = (24S)-hydroxycholestanol + oxidized [NADPH--hemoprotein reductase] + H2O + H(+)</text>
        <dbReference type="Rhea" id="RHEA:53808"/>
        <dbReference type="Rhea" id="RHEA-COMP:11964"/>
        <dbReference type="Rhea" id="RHEA-COMP:11965"/>
        <dbReference type="ChEBI" id="CHEBI:15377"/>
        <dbReference type="ChEBI" id="CHEBI:15378"/>
        <dbReference type="ChEBI" id="CHEBI:15379"/>
        <dbReference type="ChEBI" id="CHEBI:57618"/>
        <dbReference type="ChEBI" id="CHEBI:58210"/>
        <dbReference type="ChEBI" id="CHEBI:86570"/>
        <dbReference type="ChEBI" id="CHEBI:137687"/>
    </reaction>
    <physiologicalReaction direction="left-to-right" evidence="35">
        <dbReference type="Rhea" id="RHEA:53809"/>
    </physiologicalReaction>
</comment>
<dbReference type="GO" id="GO:0006707">
    <property type="term" value="P:cholesterol catabolic process"/>
    <property type="evidence" value="ECO:0007669"/>
    <property type="project" value="InterPro"/>
</dbReference>
<dbReference type="KEGG" id="emc:129324896"/>
<comment type="catalytic activity">
    <reaction evidence="29">
        <text>7-dehydrocholesterol + reduced [NADPH--hemoprotein reductase] + O2 = cholesta-5,7-dien-3beta,25-diol + oxidized [NADPH--hemoprotein reductase] + H2O + H(+)</text>
        <dbReference type="Rhea" id="RHEA:53240"/>
        <dbReference type="Rhea" id="RHEA-COMP:11964"/>
        <dbReference type="Rhea" id="RHEA-COMP:11965"/>
        <dbReference type="ChEBI" id="CHEBI:15377"/>
        <dbReference type="ChEBI" id="CHEBI:15378"/>
        <dbReference type="ChEBI" id="CHEBI:15379"/>
        <dbReference type="ChEBI" id="CHEBI:17759"/>
        <dbReference type="ChEBI" id="CHEBI:57618"/>
        <dbReference type="ChEBI" id="CHEBI:58210"/>
        <dbReference type="ChEBI" id="CHEBI:137057"/>
    </reaction>
    <physiologicalReaction direction="left-to-right" evidence="29">
        <dbReference type="Rhea" id="RHEA:53241"/>
    </physiologicalReaction>
</comment>
<dbReference type="PANTHER" id="PTHR24293">
    <property type="entry name" value="CYTOCHROME P450 FAMILY 46 SUBFAMILY A"/>
    <property type="match status" value="1"/>
</dbReference>
<evidence type="ECO:0000256" key="7">
    <source>
        <dbReference type="ARBA" id="ARBA00022548"/>
    </source>
</evidence>
<evidence type="ECO:0000256" key="3">
    <source>
        <dbReference type="ARBA" id="ARBA00004279"/>
    </source>
</evidence>
<dbReference type="GO" id="GO:0098793">
    <property type="term" value="C:presynapse"/>
    <property type="evidence" value="ECO:0007669"/>
    <property type="project" value="UniProtKB-SubCell"/>
</dbReference>
<evidence type="ECO:0000256" key="23">
    <source>
        <dbReference type="ARBA" id="ARBA00034106"/>
    </source>
</evidence>
<evidence type="ECO:0000256" key="28">
    <source>
        <dbReference type="ARBA" id="ARBA00050430"/>
    </source>
</evidence>
<comment type="catalytic activity">
    <reaction evidence="39">
        <text>desmosterol + reduced [NADPH--hemoprotein reductase] + O2 = (24S)-25-epoxycholesterol + oxidized [NADPH--hemoprotein reductase] + H2O + H(+)</text>
        <dbReference type="Rhea" id="RHEA:53232"/>
        <dbReference type="Rhea" id="RHEA-COMP:11964"/>
        <dbReference type="Rhea" id="RHEA-COMP:11965"/>
        <dbReference type="ChEBI" id="CHEBI:15377"/>
        <dbReference type="ChEBI" id="CHEBI:15378"/>
        <dbReference type="ChEBI" id="CHEBI:15379"/>
        <dbReference type="ChEBI" id="CHEBI:17737"/>
        <dbReference type="ChEBI" id="CHEBI:41633"/>
        <dbReference type="ChEBI" id="CHEBI:57618"/>
        <dbReference type="ChEBI" id="CHEBI:58210"/>
    </reaction>
    <physiologicalReaction direction="left-to-right" evidence="39">
        <dbReference type="Rhea" id="RHEA:53233"/>
    </physiologicalReaction>
</comment>
<accession>A0AA97IZ29</accession>
<evidence type="ECO:0000256" key="36">
    <source>
        <dbReference type="ARBA" id="ARBA00051763"/>
    </source>
</evidence>
<comment type="function">
    <text evidence="40">P450 monooxygenase that plays a major role in cholesterol homeostasis in the brain. Primarily catalyzes the hydroxylation (with S stereochemistry) at C-24 of cholesterol side chain, triggering cholesterol diffusion out of neurons and its further degradation. By promoting constant cholesterol elimination in neurons, may activate the mevalonate pathway and coordinate the synthesis of new cholesterol and nonsterol isoprenoids involved in synaptic activity and learning. Further hydroxylates cholesterol derivatives and hormone steroids on both the ring and side chain of these molecules, converting them into active oxysterols involved in lipid signaling and biosynthesis. Acts as an epoxidase converting cholesta-5,24-dien-3beta-ol/desmosterol into (24S),25-epoxycholesterol, an abundant lipid ligand of nuclear NR1H2 and NR1H3 receptors shown to promote neurogenesis in developing brain. May also catalyze the oxidative metabolism of xenobiotics, such as clotrimazole.</text>
</comment>
<evidence type="ECO:0000256" key="44">
    <source>
        <dbReference type="ARBA" id="ARBA00079170"/>
    </source>
</evidence>
<evidence type="ECO:0000256" key="25">
    <source>
        <dbReference type="ARBA" id="ARBA00049645"/>
    </source>
</evidence>
<evidence type="ECO:0000256" key="35">
    <source>
        <dbReference type="ARBA" id="ARBA00051748"/>
    </source>
</evidence>
<evidence type="ECO:0000256" key="11">
    <source>
        <dbReference type="ARBA" id="ARBA00022824"/>
    </source>
</evidence>
<comment type="catalytic activity">
    <reaction evidence="30">
        <text>cholesterol + reduced [NADPH--hemoprotein reductase] + O2 = (24S)-hydroxycholesterol + oxidized [NADPH--hemoprotein reductase] + H2O + H(+)</text>
        <dbReference type="Rhea" id="RHEA:22716"/>
        <dbReference type="Rhea" id="RHEA-COMP:11964"/>
        <dbReference type="Rhea" id="RHEA-COMP:11965"/>
        <dbReference type="ChEBI" id="CHEBI:15377"/>
        <dbReference type="ChEBI" id="CHEBI:15378"/>
        <dbReference type="ChEBI" id="CHEBI:15379"/>
        <dbReference type="ChEBI" id="CHEBI:16113"/>
        <dbReference type="ChEBI" id="CHEBI:34310"/>
        <dbReference type="ChEBI" id="CHEBI:57618"/>
        <dbReference type="ChEBI" id="CHEBI:58210"/>
        <dbReference type="EC" id="1.14.14.25"/>
    </reaction>
    <physiologicalReaction direction="left-to-right" evidence="30">
        <dbReference type="Rhea" id="RHEA:22717"/>
    </physiologicalReaction>
</comment>
<proteinExistence type="inferred from homology"/>
<evidence type="ECO:0000256" key="6">
    <source>
        <dbReference type="ARBA" id="ARBA00010617"/>
    </source>
</evidence>
<dbReference type="GO" id="GO:0030425">
    <property type="term" value="C:dendrite"/>
    <property type="evidence" value="ECO:0007669"/>
    <property type="project" value="UniProtKB-SubCell"/>
</dbReference>
<evidence type="ECO:0000256" key="19">
    <source>
        <dbReference type="ARBA" id="ARBA00023136"/>
    </source>
</evidence>
<comment type="catalytic activity">
    <reaction evidence="33">
        <text>4beta-hydroxycholesterol + reduced [NADPH--hemoprotein reductase] + O2 = 4beta,24S-dihydroxycholesterol + oxidized [NADPH--hemoprotein reductase] + H2O + H(+)</text>
        <dbReference type="Rhea" id="RHEA:46392"/>
        <dbReference type="Rhea" id="RHEA-COMP:11964"/>
        <dbReference type="Rhea" id="RHEA-COMP:11965"/>
        <dbReference type="ChEBI" id="CHEBI:15377"/>
        <dbReference type="ChEBI" id="CHEBI:15378"/>
        <dbReference type="ChEBI" id="CHEBI:15379"/>
        <dbReference type="ChEBI" id="CHEBI:57618"/>
        <dbReference type="ChEBI" id="CHEBI:58210"/>
        <dbReference type="ChEBI" id="CHEBI:85778"/>
        <dbReference type="ChEBI" id="CHEBI:86087"/>
    </reaction>
    <physiologicalReaction direction="left-to-right" evidence="33">
        <dbReference type="Rhea" id="RHEA:46393"/>
    </physiologicalReaction>
</comment>
<comment type="catalytic activity">
    <reaction evidence="27">
        <text>testosterone + reduced [NADPH--hemoprotein reductase] + O2 = 2-hydroxytestosterone + oxidized [NADPH--hemoprotein reductase] + H2O + H(+)</text>
        <dbReference type="Rhea" id="RHEA:46300"/>
        <dbReference type="Rhea" id="RHEA-COMP:11964"/>
        <dbReference type="Rhea" id="RHEA-COMP:11965"/>
        <dbReference type="ChEBI" id="CHEBI:15377"/>
        <dbReference type="ChEBI" id="CHEBI:15378"/>
        <dbReference type="ChEBI" id="CHEBI:15379"/>
        <dbReference type="ChEBI" id="CHEBI:17347"/>
        <dbReference type="ChEBI" id="CHEBI:57618"/>
        <dbReference type="ChEBI" id="CHEBI:58210"/>
        <dbReference type="ChEBI" id="CHEBI:86013"/>
    </reaction>
    <physiologicalReaction direction="left-to-right" evidence="27">
        <dbReference type="Rhea" id="RHEA:46301"/>
    </physiologicalReaction>
</comment>
<dbReference type="GO" id="GO:0098794">
    <property type="term" value="C:postsynapse"/>
    <property type="evidence" value="ECO:0007669"/>
    <property type="project" value="UniProtKB-SubCell"/>
</dbReference>
<evidence type="ECO:0000256" key="29">
    <source>
        <dbReference type="ARBA" id="ARBA00050696"/>
    </source>
</evidence>
<evidence type="ECO:0000256" key="10">
    <source>
        <dbReference type="ARBA" id="ARBA00022723"/>
    </source>
</evidence>
<evidence type="ECO:0000256" key="26">
    <source>
        <dbReference type="ARBA" id="ARBA00050139"/>
    </source>
</evidence>
<evidence type="ECO:0000256" key="15">
    <source>
        <dbReference type="ARBA" id="ARBA00023004"/>
    </source>
</evidence>
<dbReference type="GO" id="GO:0033781">
    <property type="term" value="F:cholesterol 24-hydroxylase activity"/>
    <property type="evidence" value="ECO:0007669"/>
    <property type="project" value="UniProtKB-EC"/>
</dbReference>
<evidence type="ECO:0000313" key="48">
    <source>
        <dbReference type="Proteomes" id="UP001190640"/>
    </source>
</evidence>
<keyword evidence="17" id="KW-0503">Monooxygenase</keyword>
<evidence type="ECO:0000256" key="33">
    <source>
        <dbReference type="ARBA" id="ARBA00051527"/>
    </source>
</evidence>
<dbReference type="CDD" id="cd20613">
    <property type="entry name" value="CYP46A1-like"/>
    <property type="match status" value="1"/>
</dbReference>
<evidence type="ECO:0000256" key="12">
    <source>
        <dbReference type="ARBA" id="ARBA00022848"/>
    </source>
</evidence>
<dbReference type="EC" id="1.14.14.25" evidence="41"/>
<evidence type="ECO:0000256" key="13">
    <source>
        <dbReference type="ARBA" id="ARBA00022989"/>
    </source>
</evidence>
<keyword evidence="22" id="KW-0966">Cell projection</keyword>
<keyword evidence="8 46" id="KW-0349">Heme</keyword>
<dbReference type="PRINTS" id="PR00385">
    <property type="entry name" value="P450"/>
</dbReference>
<feature type="binding site" description="axial binding residue" evidence="46">
    <location>
        <position position="449"/>
    </location>
    <ligand>
        <name>heme</name>
        <dbReference type="ChEBI" id="CHEBI:30413"/>
    </ligand>
    <ligandPart>
        <name>Fe</name>
        <dbReference type="ChEBI" id="CHEBI:18248"/>
    </ligandPart>
</feature>
<evidence type="ECO:0000256" key="32">
    <source>
        <dbReference type="ARBA" id="ARBA00051503"/>
    </source>
</evidence>
<dbReference type="GO" id="GO:0005789">
    <property type="term" value="C:endoplasmic reticulum membrane"/>
    <property type="evidence" value="ECO:0007669"/>
    <property type="project" value="UniProtKB-SubCell"/>
</dbReference>
<comment type="catalytic activity">
    <reaction evidence="28">
        <text>(24S)-hydroxycholesterol + reduced [NADPH--hemoprotein reductase] + O2 = 24S,25-dihydroxycholesterol + oxidized [NADPH--hemoprotein reductase] + H2O + H(+)</text>
        <dbReference type="Rhea" id="RHEA:46384"/>
        <dbReference type="Rhea" id="RHEA-COMP:11964"/>
        <dbReference type="Rhea" id="RHEA-COMP:11965"/>
        <dbReference type="ChEBI" id="CHEBI:15377"/>
        <dbReference type="ChEBI" id="CHEBI:15378"/>
        <dbReference type="ChEBI" id="CHEBI:15379"/>
        <dbReference type="ChEBI" id="CHEBI:34310"/>
        <dbReference type="ChEBI" id="CHEBI:57618"/>
        <dbReference type="ChEBI" id="CHEBI:58210"/>
        <dbReference type="ChEBI" id="CHEBI:86074"/>
    </reaction>
    <physiologicalReaction direction="left-to-right" evidence="28">
        <dbReference type="Rhea" id="RHEA:46385"/>
    </physiologicalReaction>
</comment>
<comment type="pathway">
    <text evidence="5">Lipid metabolism; C21-steroid hormone metabolism.</text>
</comment>
<dbReference type="PRINTS" id="PR00463">
    <property type="entry name" value="EP450I"/>
</dbReference>
<name>A0AA97IZ29_EUBMA</name>
<evidence type="ECO:0000256" key="8">
    <source>
        <dbReference type="ARBA" id="ARBA00022617"/>
    </source>
</evidence>
<dbReference type="AlphaFoldDB" id="A0AA97IZ29"/>
<dbReference type="InterPro" id="IPR001128">
    <property type="entry name" value="Cyt_P450"/>
</dbReference>
<comment type="catalytic activity">
    <reaction evidence="31">
        <text>testosterone + reduced [NADPH--hemoprotein reductase] + O2 = 16beta,17beta-dihydroxyandrost-4-en-3-one + oxidized [NADPH--hemoprotein reductase] + H2O + H(+)</text>
        <dbReference type="Rhea" id="RHEA:46304"/>
        <dbReference type="Rhea" id="RHEA-COMP:11964"/>
        <dbReference type="Rhea" id="RHEA-COMP:11965"/>
        <dbReference type="ChEBI" id="CHEBI:15377"/>
        <dbReference type="ChEBI" id="CHEBI:15378"/>
        <dbReference type="ChEBI" id="CHEBI:15379"/>
        <dbReference type="ChEBI" id="CHEBI:17347"/>
        <dbReference type="ChEBI" id="CHEBI:57618"/>
        <dbReference type="ChEBI" id="CHEBI:58210"/>
        <dbReference type="ChEBI" id="CHEBI:83027"/>
    </reaction>
    <physiologicalReaction direction="left-to-right" evidence="31">
        <dbReference type="Rhea" id="RHEA:46305"/>
    </physiologicalReaction>
</comment>
<keyword evidence="7" id="KW-0153">Cholesterol metabolism</keyword>
<gene>
    <name evidence="49" type="primary">LOC129324896</name>
</gene>
<evidence type="ECO:0000256" key="22">
    <source>
        <dbReference type="ARBA" id="ARBA00023273"/>
    </source>
</evidence>
<evidence type="ECO:0000256" key="21">
    <source>
        <dbReference type="ARBA" id="ARBA00023221"/>
    </source>
</evidence>
<dbReference type="SUPFAM" id="SSF48264">
    <property type="entry name" value="Cytochrome P450"/>
    <property type="match status" value="1"/>
</dbReference>
<dbReference type="Proteomes" id="UP001190640">
    <property type="component" value="Chromosome 2"/>
</dbReference>
<dbReference type="InterPro" id="IPR036396">
    <property type="entry name" value="Cyt_P450_sf"/>
</dbReference>
<keyword evidence="21" id="KW-0753">Steroid metabolism</keyword>
<evidence type="ECO:0000256" key="37">
    <source>
        <dbReference type="ARBA" id="ARBA00051817"/>
    </source>
</evidence>
<keyword evidence="19 47" id="KW-0472">Membrane</keyword>
<feature type="transmembrane region" description="Helical" evidence="47">
    <location>
        <begin position="12"/>
        <end position="33"/>
    </location>
</feature>
<evidence type="ECO:0000256" key="5">
    <source>
        <dbReference type="ARBA" id="ARBA00005108"/>
    </source>
</evidence>
<evidence type="ECO:0000256" key="34">
    <source>
        <dbReference type="ARBA" id="ARBA00051606"/>
    </source>
</evidence>
<evidence type="ECO:0000256" key="31">
    <source>
        <dbReference type="ARBA" id="ARBA00051188"/>
    </source>
</evidence>
<dbReference type="GO" id="GO:0020037">
    <property type="term" value="F:heme binding"/>
    <property type="evidence" value="ECO:0007669"/>
    <property type="project" value="InterPro"/>
</dbReference>
<dbReference type="InterPro" id="IPR039983">
    <property type="entry name" value="CYP46A1"/>
</dbReference>
<keyword evidence="15 46" id="KW-0408">Iron</keyword>
<keyword evidence="9 47" id="KW-0812">Transmembrane</keyword>
<evidence type="ECO:0000256" key="38">
    <source>
        <dbReference type="ARBA" id="ARBA00052074"/>
    </source>
</evidence>
<dbReference type="PANTHER" id="PTHR24293:SF1">
    <property type="entry name" value="CHOLESTEROL 24-HYDROXYLASE"/>
    <property type="match status" value="1"/>
</dbReference>
<dbReference type="GO" id="GO:0005506">
    <property type="term" value="F:iron ion binding"/>
    <property type="evidence" value="ECO:0007669"/>
    <property type="project" value="InterPro"/>
</dbReference>
<evidence type="ECO:0000256" key="40">
    <source>
        <dbReference type="ARBA" id="ARBA00054645"/>
    </source>
</evidence>
<evidence type="ECO:0000313" key="49">
    <source>
        <dbReference type="RefSeq" id="XP_054828313.1"/>
    </source>
</evidence>
<keyword evidence="48" id="KW-1185">Reference proteome</keyword>
<organism evidence="48 49">
    <name type="scientific">Eublepharis macularius</name>
    <name type="common">Leopard gecko</name>
    <name type="synonym">Cyrtodactylus macularius</name>
    <dbReference type="NCBI Taxonomy" id="481883"/>
    <lineage>
        <taxon>Eukaryota</taxon>
        <taxon>Metazoa</taxon>
        <taxon>Chordata</taxon>
        <taxon>Craniata</taxon>
        <taxon>Vertebrata</taxon>
        <taxon>Euteleostomi</taxon>
        <taxon>Lepidosauria</taxon>
        <taxon>Squamata</taxon>
        <taxon>Bifurcata</taxon>
        <taxon>Gekkota</taxon>
        <taxon>Eublepharidae</taxon>
        <taxon>Eublepharinae</taxon>
        <taxon>Eublepharis</taxon>
    </lineage>
</organism>
<evidence type="ECO:0000256" key="39">
    <source>
        <dbReference type="ARBA" id="ARBA00052870"/>
    </source>
</evidence>
<comment type="catalytic activity">
    <reaction evidence="36">
        <text>(24S)-hydroxycholesterol + reduced [NADPH--hemoprotein reductase] + O2 = (24S,25R)-24,26-dihydroxycholesterol + oxidized [NADPH--hemoprotein reductase] + H2O + H(+)</text>
        <dbReference type="Rhea" id="RHEA:46388"/>
        <dbReference type="Rhea" id="RHEA-COMP:11964"/>
        <dbReference type="Rhea" id="RHEA-COMP:11965"/>
        <dbReference type="ChEBI" id="CHEBI:15377"/>
        <dbReference type="ChEBI" id="CHEBI:15378"/>
        <dbReference type="ChEBI" id="CHEBI:15379"/>
        <dbReference type="ChEBI" id="CHEBI:34310"/>
        <dbReference type="ChEBI" id="CHEBI:57618"/>
        <dbReference type="ChEBI" id="CHEBI:58210"/>
        <dbReference type="ChEBI" id="CHEBI:86165"/>
    </reaction>
    <physiologicalReaction direction="left-to-right" evidence="36">
        <dbReference type="Rhea" id="RHEA:46389"/>
    </physiologicalReaction>
</comment>
<dbReference type="RefSeq" id="XP_054828313.1">
    <property type="nucleotide sequence ID" value="XM_054972338.1"/>
</dbReference>
<evidence type="ECO:0000256" key="2">
    <source>
        <dbReference type="ARBA" id="ARBA00004111"/>
    </source>
</evidence>
<evidence type="ECO:0000256" key="14">
    <source>
        <dbReference type="ARBA" id="ARBA00023002"/>
    </source>
</evidence>
<evidence type="ECO:0000256" key="42">
    <source>
        <dbReference type="ARBA" id="ARBA00068948"/>
    </source>
</evidence>
<comment type="pathway">
    <text evidence="25">Steroid metabolism; cholesterol degradation.</text>
</comment>
<comment type="cofactor">
    <cofactor evidence="1 46">
        <name>heme</name>
        <dbReference type="ChEBI" id="CHEBI:30413"/>
    </cofactor>
</comment>
<keyword evidence="20" id="KW-1207">Sterol metabolism</keyword>
<dbReference type="Gene3D" id="1.10.630.10">
    <property type="entry name" value="Cytochrome P450"/>
    <property type="match status" value="1"/>
</dbReference>
<evidence type="ECO:0000256" key="1">
    <source>
        <dbReference type="ARBA" id="ARBA00001971"/>
    </source>
</evidence>
<evidence type="ECO:0000256" key="24">
    <source>
        <dbReference type="ARBA" id="ARBA00034110"/>
    </source>
</evidence>
<keyword evidence="16" id="KW-0770">Synapse</keyword>
<dbReference type="InterPro" id="IPR002401">
    <property type="entry name" value="Cyt_P450_E_grp-I"/>
</dbReference>